<protein>
    <recommendedName>
        <fullName evidence="2">Ig-like domain-containing protein</fullName>
    </recommendedName>
</protein>
<evidence type="ECO:0000256" key="1">
    <source>
        <dbReference type="ARBA" id="ARBA00023319"/>
    </source>
</evidence>
<feature type="domain" description="Ig-like" evidence="2">
    <location>
        <begin position="112"/>
        <end position="190"/>
    </location>
</feature>
<dbReference type="GO" id="GO:0007156">
    <property type="term" value="P:homophilic cell adhesion via plasma membrane adhesion molecules"/>
    <property type="evidence" value="ECO:0007669"/>
    <property type="project" value="TreeGrafter"/>
</dbReference>
<sequence>MCVDIVYGLLSRKIRKRVSRDDVNGLEQLVAKASFVHQVANSGSSVTFNCSVEGGDARVRWLHDGVPVGGGERVLRVHGVVRAHRGMYQCFAERDLDSAQAAAELRLGDTAPELHYTFIEQALHPGPALALHCAASGSPPPRFTWLLDGQLIEEHNTPQRSITQFMNPSGDVVSYLNLTSVRPEDGGRYTSSIDKEHWSCTGGGWRQHHNLLSLLRISNQVDGGAFA</sequence>
<dbReference type="GO" id="GO:0007411">
    <property type="term" value="P:axon guidance"/>
    <property type="evidence" value="ECO:0007669"/>
    <property type="project" value="TreeGrafter"/>
</dbReference>
<dbReference type="GO" id="GO:0098632">
    <property type="term" value="F:cell-cell adhesion mediator activity"/>
    <property type="evidence" value="ECO:0007669"/>
    <property type="project" value="TreeGrafter"/>
</dbReference>
<dbReference type="GO" id="GO:0005886">
    <property type="term" value="C:plasma membrane"/>
    <property type="evidence" value="ECO:0007669"/>
    <property type="project" value="TreeGrafter"/>
</dbReference>
<dbReference type="AlphaFoldDB" id="A0A922CW18"/>
<keyword evidence="1" id="KW-0393">Immunoglobulin domain</keyword>
<reference evidence="3" key="2">
    <citation type="submission" date="2020-12" db="EMBL/GenBank/DDBJ databases">
        <authorList>
            <person name="Kanost M."/>
        </authorList>
    </citation>
    <scope>NUCLEOTIDE SEQUENCE</scope>
</reference>
<dbReference type="SMART" id="SM00409">
    <property type="entry name" value="IG"/>
    <property type="match status" value="2"/>
</dbReference>
<dbReference type="PROSITE" id="PS50835">
    <property type="entry name" value="IG_LIKE"/>
    <property type="match status" value="2"/>
</dbReference>
<gene>
    <name evidence="3" type="ORF">O3G_MSEX011980</name>
</gene>
<name>A0A922CW18_MANSE</name>
<feature type="domain" description="Ig-like" evidence="2">
    <location>
        <begin position="27"/>
        <end position="106"/>
    </location>
</feature>
<reference evidence="3" key="1">
    <citation type="journal article" date="2016" name="Insect Biochem. Mol. Biol.">
        <title>Multifaceted biological insights from a draft genome sequence of the tobacco hornworm moth, Manduca sexta.</title>
        <authorList>
            <person name="Kanost M.R."/>
            <person name="Arrese E.L."/>
            <person name="Cao X."/>
            <person name="Chen Y.R."/>
            <person name="Chellapilla S."/>
            <person name="Goldsmith M.R."/>
            <person name="Grosse-Wilde E."/>
            <person name="Heckel D.G."/>
            <person name="Herndon N."/>
            <person name="Jiang H."/>
            <person name="Papanicolaou A."/>
            <person name="Qu J."/>
            <person name="Soulages J.L."/>
            <person name="Vogel H."/>
            <person name="Walters J."/>
            <person name="Waterhouse R.M."/>
            <person name="Ahn S.J."/>
            <person name="Almeida F.C."/>
            <person name="An C."/>
            <person name="Aqrawi P."/>
            <person name="Bretschneider A."/>
            <person name="Bryant W.B."/>
            <person name="Bucks S."/>
            <person name="Chao H."/>
            <person name="Chevignon G."/>
            <person name="Christen J.M."/>
            <person name="Clarke D.F."/>
            <person name="Dittmer N.T."/>
            <person name="Ferguson L.C.F."/>
            <person name="Garavelou S."/>
            <person name="Gordon K.H.J."/>
            <person name="Gunaratna R.T."/>
            <person name="Han Y."/>
            <person name="Hauser F."/>
            <person name="He Y."/>
            <person name="Heidel-Fischer H."/>
            <person name="Hirsh A."/>
            <person name="Hu Y."/>
            <person name="Jiang H."/>
            <person name="Kalra D."/>
            <person name="Klinner C."/>
            <person name="Konig C."/>
            <person name="Kovar C."/>
            <person name="Kroll A.R."/>
            <person name="Kuwar S.S."/>
            <person name="Lee S.L."/>
            <person name="Lehman R."/>
            <person name="Li K."/>
            <person name="Li Z."/>
            <person name="Liang H."/>
            <person name="Lovelace S."/>
            <person name="Lu Z."/>
            <person name="Mansfield J.H."/>
            <person name="McCulloch K.J."/>
            <person name="Mathew T."/>
            <person name="Morton B."/>
            <person name="Muzny D.M."/>
            <person name="Neunemann D."/>
            <person name="Ongeri F."/>
            <person name="Pauchet Y."/>
            <person name="Pu L.L."/>
            <person name="Pyrousis I."/>
            <person name="Rao X.J."/>
            <person name="Redding A."/>
            <person name="Roesel C."/>
            <person name="Sanchez-Gracia A."/>
            <person name="Schaack S."/>
            <person name="Shukla A."/>
            <person name="Tetreau G."/>
            <person name="Wang Y."/>
            <person name="Xiong G.H."/>
            <person name="Traut W."/>
            <person name="Walsh T.K."/>
            <person name="Worley K.C."/>
            <person name="Wu D."/>
            <person name="Wu W."/>
            <person name="Wu Y.Q."/>
            <person name="Zhang X."/>
            <person name="Zou Z."/>
            <person name="Zucker H."/>
            <person name="Briscoe A.D."/>
            <person name="Burmester T."/>
            <person name="Clem R.J."/>
            <person name="Feyereisen R."/>
            <person name="Grimmelikhuijzen C.J.P."/>
            <person name="Hamodrakas S.J."/>
            <person name="Hansson B.S."/>
            <person name="Huguet E."/>
            <person name="Jermiin L.S."/>
            <person name="Lan Q."/>
            <person name="Lehman H.K."/>
            <person name="Lorenzen M."/>
            <person name="Merzendorfer H."/>
            <person name="Michalopoulos I."/>
            <person name="Morton D.B."/>
            <person name="Muthukrishnan S."/>
            <person name="Oakeshott J.G."/>
            <person name="Palmer W."/>
            <person name="Park Y."/>
            <person name="Passarelli A.L."/>
            <person name="Rozas J."/>
            <person name="Schwartz L.M."/>
            <person name="Smith W."/>
            <person name="Southgate A."/>
            <person name="Vilcinskas A."/>
            <person name="Vogt R."/>
            <person name="Wang P."/>
            <person name="Werren J."/>
            <person name="Yu X.Q."/>
            <person name="Zhou J.J."/>
            <person name="Brown S.J."/>
            <person name="Scherer S.E."/>
            <person name="Richards S."/>
            <person name="Blissard G.W."/>
        </authorList>
    </citation>
    <scope>NUCLEOTIDE SEQUENCE</scope>
</reference>
<dbReference type="PANTHER" id="PTHR10075">
    <property type="entry name" value="BASIGIN RELATED"/>
    <property type="match status" value="1"/>
</dbReference>
<dbReference type="GO" id="GO:0070593">
    <property type="term" value="P:dendrite self-avoidance"/>
    <property type="evidence" value="ECO:0007669"/>
    <property type="project" value="TreeGrafter"/>
</dbReference>
<keyword evidence="4" id="KW-1185">Reference proteome</keyword>
<dbReference type="SMART" id="SM00408">
    <property type="entry name" value="IGc2"/>
    <property type="match status" value="2"/>
</dbReference>
<dbReference type="InterPro" id="IPR003599">
    <property type="entry name" value="Ig_sub"/>
</dbReference>
<accession>A0A922CW18</accession>
<organism evidence="3 4">
    <name type="scientific">Manduca sexta</name>
    <name type="common">Tobacco hawkmoth</name>
    <name type="synonym">Tobacco hornworm</name>
    <dbReference type="NCBI Taxonomy" id="7130"/>
    <lineage>
        <taxon>Eukaryota</taxon>
        <taxon>Metazoa</taxon>
        <taxon>Ecdysozoa</taxon>
        <taxon>Arthropoda</taxon>
        <taxon>Hexapoda</taxon>
        <taxon>Insecta</taxon>
        <taxon>Pterygota</taxon>
        <taxon>Neoptera</taxon>
        <taxon>Endopterygota</taxon>
        <taxon>Lepidoptera</taxon>
        <taxon>Glossata</taxon>
        <taxon>Ditrysia</taxon>
        <taxon>Bombycoidea</taxon>
        <taxon>Sphingidae</taxon>
        <taxon>Sphinginae</taxon>
        <taxon>Sphingini</taxon>
        <taxon>Manduca</taxon>
    </lineage>
</organism>
<proteinExistence type="predicted"/>
<dbReference type="InterPro" id="IPR003598">
    <property type="entry name" value="Ig_sub2"/>
</dbReference>
<evidence type="ECO:0000259" key="2">
    <source>
        <dbReference type="PROSITE" id="PS50835"/>
    </source>
</evidence>
<dbReference type="Proteomes" id="UP000791440">
    <property type="component" value="Unassembled WGS sequence"/>
</dbReference>
<dbReference type="PANTHER" id="PTHR10075:SF14">
    <property type="entry name" value="CELL ADHESION MOLECULE DSCAM2-RELATED"/>
    <property type="match status" value="1"/>
</dbReference>
<evidence type="ECO:0000313" key="4">
    <source>
        <dbReference type="Proteomes" id="UP000791440"/>
    </source>
</evidence>
<evidence type="ECO:0000313" key="3">
    <source>
        <dbReference type="EMBL" id="KAG6460447.1"/>
    </source>
</evidence>
<dbReference type="Pfam" id="PF13927">
    <property type="entry name" value="Ig_3"/>
    <property type="match status" value="2"/>
</dbReference>
<dbReference type="GO" id="GO:0030424">
    <property type="term" value="C:axon"/>
    <property type="evidence" value="ECO:0007669"/>
    <property type="project" value="TreeGrafter"/>
</dbReference>
<dbReference type="EMBL" id="JH668671">
    <property type="protein sequence ID" value="KAG6460447.1"/>
    <property type="molecule type" value="Genomic_DNA"/>
</dbReference>
<dbReference type="InterPro" id="IPR007110">
    <property type="entry name" value="Ig-like_dom"/>
</dbReference>
<dbReference type="GO" id="GO:0007417">
    <property type="term" value="P:central nervous system development"/>
    <property type="evidence" value="ECO:0007669"/>
    <property type="project" value="TreeGrafter"/>
</dbReference>
<comment type="caution">
    <text evidence="3">The sequence shown here is derived from an EMBL/GenBank/DDBJ whole genome shotgun (WGS) entry which is preliminary data.</text>
</comment>